<dbReference type="Pfam" id="PF05402">
    <property type="entry name" value="PqqD"/>
    <property type="match status" value="1"/>
</dbReference>
<dbReference type="InterPro" id="IPR008792">
    <property type="entry name" value="PQQD"/>
</dbReference>
<dbReference type="Proteomes" id="UP001596183">
    <property type="component" value="Unassembled WGS sequence"/>
</dbReference>
<reference evidence="6" key="1">
    <citation type="journal article" date="2019" name="Int. J. Syst. Evol. Microbiol.">
        <title>The Global Catalogue of Microorganisms (GCM) 10K type strain sequencing project: providing services to taxonomists for standard genome sequencing and annotation.</title>
        <authorList>
            <consortium name="The Broad Institute Genomics Platform"/>
            <consortium name="The Broad Institute Genome Sequencing Center for Infectious Disease"/>
            <person name="Wu L."/>
            <person name="Ma J."/>
        </authorList>
    </citation>
    <scope>NUCLEOTIDE SEQUENCE [LARGE SCALE GENOMIC DNA]</scope>
    <source>
        <strain evidence="6">JCM 13852</strain>
    </source>
</reference>
<dbReference type="RefSeq" id="WP_381218731.1">
    <property type="nucleotide sequence ID" value="NZ_JBHSPC010000117.1"/>
</dbReference>
<evidence type="ECO:0000313" key="6">
    <source>
        <dbReference type="Proteomes" id="UP001596183"/>
    </source>
</evidence>
<dbReference type="InterPro" id="IPR022479">
    <property type="entry name" value="PqqD_bac"/>
</dbReference>
<comment type="caution">
    <text evidence="5">The sequence shown here is derived from an EMBL/GenBank/DDBJ whole genome shotgun (WGS) entry which is preliminary data.</text>
</comment>
<dbReference type="EMBL" id="JBHSPC010000117">
    <property type="protein sequence ID" value="MFC5674482.1"/>
    <property type="molecule type" value="Genomic_DNA"/>
</dbReference>
<keyword evidence="3" id="KW-0884">PQQ biosynthesis</keyword>
<gene>
    <name evidence="5" type="primary">pqqD</name>
    <name evidence="5" type="ORF">ACFP2V_31755</name>
</gene>
<organism evidence="5 6">
    <name type="scientific">Streptomyces incanus</name>
    <dbReference type="NCBI Taxonomy" id="887453"/>
    <lineage>
        <taxon>Bacteria</taxon>
        <taxon>Bacillati</taxon>
        <taxon>Actinomycetota</taxon>
        <taxon>Actinomycetes</taxon>
        <taxon>Kitasatosporales</taxon>
        <taxon>Streptomycetaceae</taxon>
        <taxon>Streptomyces</taxon>
    </lineage>
</organism>
<protein>
    <submittedName>
        <fullName evidence="5">Pyrroloquinoline quinone biosynthesis peptide chaperone PqqD</fullName>
    </submittedName>
</protein>
<dbReference type="Gene3D" id="1.10.10.1150">
    <property type="entry name" value="Coenzyme PQQ synthesis protein D (PqqD)"/>
    <property type="match status" value="1"/>
</dbReference>
<evidence type="ECO:0000256" key="3">
    <source>
        <dbReference type="ARBA" id="ARBA00022905"/>
    </source>
</evidence>
<evidence type="ECO:0000313" key="5">
    <source>
        <dbReference type="EMBL" id="MFC5674482.1"/>
    </source>
</evidence>
<evidence type="ECO:0000256" key="2">
    <source>
        <dbReference type="ARBA" id="ARBA00011741"/>
    </source>
</evidence>
<dbReference type="InterPro" id="IPR041881">
    <property type="entry name" value="PqqD_sf"/>
</dbReference>
<name>A0ABW0XV16_9ACTN</name>
<dbReference type="NCBIfam" id="TIGR03859">
    <property type="entry name" value="PQQ_PqqD"/>
    <property type="match status" value="1"/>
</dbReference>
<keyword evidence="6" id="KW-1185">Reference proteome</keyword>
<evidence type="ECO:0000256" key="4">
    <source>
        <dbReference type="SAM" id="MobiDB-lite"/>
    </source>
</evidence>
<comment type="pathway">
    <text evidence="1">Cofactor biosynthesis; pyrroloquinoline quinone biosynthesis.</text>
</comment>
<feature type="compositionally biased region" description="Low complexity" evidence="4">
    <location>
        <begin position="1"/>
        <end position="14"/>
    </location>
</feature>
<feature type="region of interest" description="Disordered" evidence="4">
    <location>
        <begin position="1"/>
        <end position="23"/>
    </location>
</feature>
<comment type="subunit">
    <text evidence="2">Monomer. Interacts with PqqE.</text>
</comment>
<sequence length="109" mass="12099">MDPTHTGTTQTGTGARPGVGVSGSDRLRLARHVRLTFCRTRQRQILQLPETVVVLNGSGADILELCDGRHTVAEIVAELGARYRTVPDDEVRQFLTRLVARRWLEFSDG</sequence>
<proteinExistence type="predicted"/>
<evidence type="ECO:0000256" key="1">
    <source>
        <dbReference type="ARBA" id="ARBA00004886"/>
    </source>
</evidence>
<accession>A0ABW0XV16</accession>